<dbReference type="OMA" id="KGITHIC"/>
<dbReference type="PROSITE" id="PS50157">
    <property type="entry name" value="ZINC_FINGER_C2H2_2"/>
    <property type="match status" value="9"/>
</dbReference>
<accession>A0A226DJX4</accession>
<sequence>MDIKPATNWESPKSSKTSKPKSVTKHLDTQTPDAKVNCQVCGKIFKNPPSLRSHMRSIHTDRERPSCDICHRVFFNSANLRTHMKAVHSTRERPRFPCGFRGCEKTFLHKSRVSQHVKTEHAENPVRFRCTLCGKDFKTRTELETHIFTHTTEKPYDCATCGRSFASREHLKSHEMTHLEKSYRDKLQCDICPQTFLSKHALQLHTRVVHENPCTSCGKRFPNSTELKRHVEAKHVTNKDLVHSCDKCEYKSHSKHNLVKHRRRHNAARHKCYFCGKKFVTFYELVRHCGRVHVFFRFFAAVAILDLTLVLGENFLWASKKSGTVQPSSFFFKMHAASD</sequence>
<comment type="caution">
    <text evidence="9">The sequence shown here is derived from an EMBL/GenBank/DDBJ whole genome shotgun (WGS) entry which is preliminary data.</text>
</comment>
<evidence type="ECO:0000256" key="7">
    <source>
        <dbReference type="SAM" id="MobiDB-lite"/>
    </source>
</evidence>
<evidence type="ECO:0000256" key="4">
    <source>
        <dbReference type="ARBA" id="ARBA00022833"/>
    </source>
</evidence>
<dbReference type="PANTHER" id="PTHR24393:SF34">
    <property type="entry name" value="PR_SET DOMAIN 13"/>
    <property type="match status" value="1"/>
</dbReference>
<name>A0A226DJX4_FOLCA</name>
<feature type="domain" description="C2H2-type" evidence="8">
    <location>
        <begin position="270"/>
        <end position="293"/>
    </location>
</feature>
<evidence type="ECO:0000256" key="3">
    <source>
        <dbReference type="ARBA" id="ARBA00022771"/>
    </source>
</evidence>
<evidence type="ECO:0000256" key="6">
    <source>
        <dbReference type="PROSITE-ProRule" id="PRU00042"/>
    </source>
</evidence>
<dbReference type="FunFam" id="3.30.160.60:FF:001171">
    <property type="entry name" value="Zinc finger protein 236"/>
    <property type="match status" value="1"/>
</dbReference>
<dbReference type="PANTHER" id="PTHR24393">
    <property type="entry name" value="ZINC FINGER PROTEIN"/>
    <property type="match status" value="1"/>
</dbReference>
<reference evidence="9 10" key="1">
    <citation type="submission" date="2015-12" db="EMBL/GenBank/DDBJ databases">
        <title>The genome of Folsomia candida.</title>
        <authorList>
            <person name="Faddeeva A."/>
            <person name="Derks M.F."/>
            <person name="Anvar Y."/>
            <person name="Smit S."/>
            <person name="Van Straalen N."/>
            <person name="Roelofs D."/>
        </authorList>
    </citation>
    <scope>NUCLEOTIDE SEQUENCE [LARGE SCALE GENOMIC DNA]</scope>
    <source>
        <strain evidence="9 10">VU population</strain>
        <tissue evidence="9">Whole body</tissue>
    </source>
</reference>
<dbReference type="AlphaFoldDB" id="A0A226DJX4"/>
<evidence type="ECO:0000259" key="8">
    <source>
        <dbReference type="PROSITE" id="PS50157"/>
    </source>
</evidence>
<dbReference type="PROSITE" id="PS00028">
    <property type="entry name" value="ZINC_FINGER_C2H2_1"/>
    <property type="match status" value="8"/>
</dbReference>
<keyword evidence="3 6" id="KW-0863">Zinc-finger</keyword>
<feature type="domain" description="C2H2-type" evidence="8">
    <location>
        <begin position="156"/>
        <end position="183"/>
    </location>
</feature>
<feature type="domain" description="C2H2-type" evidence="8">
    <location>
        <begin position="128"/>
        <end position="155"/>
    </location>
</feature>
<keyword evidence="1" id="KW-0479">Metal-binding</keyword>
<keyword evidence="10" id="KW-1185">Reference proteome</keyword>
<dbReference type="SMART" id="SM00355">
    <property type="entry name" value="ZnF_C2H2"/>
    <property type="match status" value="9"/>
</dbReference>
<evidence type="ECO:0000313" key="10">
    <source>
        <dbReference type="Proteomes" id="UP000198287"/>
    </source>
</evidence>
<feature type="region of interest" description="Disordered" evidence="7">
    <location>
        <begin position="1"/>
        <end position="29"/>
    </location>
</feature>
<dbReference type="EMBL" id="LNIX01000018">
    <property type="protein sequence ID" value="OXA45298.1"/>
    <property type="molecule type" value="Genomic_DNA"/>
</dbReference>
<gene>
    <name evidence="9" type="ORF">Fcan01_20185</name>
</gene>
<dbReference type="SUPFAM" id="SSF57667">
    <property type="entry name" value="beta-beta-alpha zinc fingers"/>
    <property type="match status" value="3"/>
</dbReference>
<dbReference type="Pfam" id="PF00096">
    <property type="entry name" value="zf-C2H2"/>
    <property type="match status" value="4"/>
</dbReference>
<keyword evidence="2" id="KW-0677">Repeat</keyword>
<feature type="domain" description="C2H2-type" evidence="8">
    <location>
        <begin position="96"/>
        <end position="125"/>
    </location>
</feature>
<dbReference type="Proteomes" id="UP000198287">
    <property type="component" value="Unassembled WGS sequence"/>
</dbReference>
<proteinExistence type="predicted"/>
<feature type="domain" description="C2H2-type" evidence="8">
    <location>
        <begin position="36"/>
        <end position="64"/>
    </location>
</feature>
<feature type="domain" description="C2H2-type" evidence="8">
    <location>
        <begin position="65"/>
        <end position="93"/>
    </location>
</feature>
<feature type="domain" description="C2H2-type" evidence="8">
    <location>
        <begin position="243"/>
        <end position="270"/>
    </location>
</feature>
<evidence type="ECO:0000256" key="5">
    <source>
        <dbReference type="ARBA" id="ARBA00023242"/>
    </source>
</evidence>
<dbReference type="InterPro" id="IPR013087">
    <property type="entry name" value="Znf_C2H2_type"/>
</dbReference>
<feature type="domain" description="C2H2-type" evidence="8">
    <location>
        <begin position="212"/>
        <end position="240"/>
    </location>
</feature>
<dbReference type="GO" id="GO:0005634">
    <property type="term" value="C:nucleus"/>
    <property type="evidence" value="ECO:0007669"/>
    <property type="project" value="TreeGrafter"/>
</dbReference>
<keyword evidence="4" id="KW-0862">Zinc</keyword>
<keyword evidence="5" id="KW-0539">Nucleus</keyword>
<evidence type="ECO:0000313" key="9">
    <source>
        <dbReference type="EMBL" id="OXA45298.1"/>
    </source>
</evidence>
<dbReference type="GO" id="GO:0008270">
    <property type="term" value="F:zinc ion binding"/>
    <property type="evidence" value="ECO:0007669"/>
    <property type="project" value="UniProtKB-KW"/>
</dbReference>
<protein>
    <submittedName>
        <fullName evidence="9">Zinc finger protein 62</fullName>
    </submittedName>
</protein>
<evidence type="ECO:0000256" key="2">
    <source>
        <dbReference type="ARBA" id="ARBA00022737"/>
    </source>
</evidence>
<dbReference type="GO" id="GO:0000978">
    <property type="term" value="F:RNA polymerase II cis-regulatory region sequence-specific DNA binding"/>
    <property type="evidence" value="ECO:0007669"/>
    <property type="project" value="TreeGrafter"/>
</dbReference>
<dbReference type="Pfam" id="PF13894">
    <property type="entry name" value="zf-C2H2_4"/>
    <property type="match status" value="1"/>
</dbReference>
<evidence type="ECO:0000256" key="1">
    <source>
        <dbReference type="ARBA" id="ARBA00022723"/>
    </source>
</evidence>
<dbReference type="Gene3D" id="3.30.160.60">
    <property type="entry name" value="Classic Zinc Finger"/>
    <property type="match status" value="6"/>
</dbReference>
<feature type="domain" description="C2H2-type" evidence="8">
    <location>
        <begin position="187"/>
        <end position="215"/>
    </location>
</feature>
<organism evidence="9 10">
    <name type="scientific">Folsomia candida</name>
    <name type="common">Springtail</name>
    <dbReference type="NCBI Taxonomy" id="158441"/>
    <lineage>
        <taxon>Eukaryota</taxon>
        <taxon>Metazoa</taxon>
        <taxon>Ecdysozoa</taxon>
        <taxon>Arthropoda</taxon>
        <taxon>Hexapoda</taxon>
        <taxon>Collembola</taxon>
        <taxon>Entomobryomorpha</taxon>
        <taxon>Isotomoidea</taxon>
        <taxon>Isotomidae</taxon>
        <taxon>Proisotominae</taxon>
        <taxon>Folsomia</taxon>
    </lineage>
</organism>
<dbReference type="GO" id="GO:0001228">
    <property type="term" value="F:DNA-binding transcription activator activity, RNA polymerase II-specific"/>
    <property type="evidence" value="ECO:0007669"/>
    <property type="project" value="TreeGrafter"/>
</dbReference>
<dbReference type="OrthoDB" id="7385851at2759"/>
<dbReference type="InterPro" id="IPR036236">
    <property type="entry name" value="Znf_C2H2_sf"/>
</dbReference>